<sequence length="90" mass="10402">MEETDLQDHQSIRRSDSRVLQRPKFPGATRITRNYVVFIDFIDLFVVLVAEHTQIVHVCYCDDSFIPSPLSCTSVFVIFFFSSLALFLLV</sequence>
<feature type="transmembrane region" description="Helical" evidence="1">
    <location>
        <begin position="68"/>
        <end position="89"/>
    </location>
</feature>
<evidence type="ECO:0000256" key="1">
    <source>
        <dbReference type="SAM" id="Phobius"/>
    </source>
</evidence>
<reference evidence="2 3" key="1">
    <citation type="submission" date="2014-10" db="EMBL/GenBank/DDBJ databases">
        <title>Draft genome of the hookworm Ancylostoma caninum.</title>
        <authorList>
            <person name="Mitreva M."/>
        </authorList>
    </citation>
    <scope>NUCLEOTIDE SEQUENCE [LARGE SCALE GENOMIC DNA]</scope>
    <source>
        <strain evidence="2 3">Baltimore</strain>
    </source>
</reference>
<organism evidence="2 3">
    <name type="scientific">Ancylostoma caninum</name>
    <name type="common">Dog hookworm</name>
    <dbReference type="NCBI Taxonomy" id="29170"/>
    <lineage>
        <taxon>Eukaryota</taxon>
        <taxon>Metazoa</taxon>
        <taxon>Ecdysozoa</taxon>
        <taxon>Nematoda</taxon>
        <taxon>Chromadorea</taxon>
        <taxon>Rhabditida</taxon>
        <taxon>Rhabditina</taxon>
        <taxon>Rhabditomorpha</taxon>
        <taxon>Strongyloidea</taxon>
        <taxon>Ancylostomatidae</taxon>
        <taxon>Ancylostomatinae</taxon>
        <taxon>Ancylostoma</taxon>
    </lineage>
</organism>
<evidence type="ECO:0000313" key="3">
    <source>
        <dbReference type="Proteomes" id="UP000252519"/>
    </source>
</evidence>
<dbReference type="Proteomes" id="UP000252519">
    <property type="component" value="Unassembled WGS sequence"/>
</dbReference>
<gene>
    <name evidence="2" type="ORF">ANCCAN_24705</name>
</gene>
<proteinExistence type="predicted"/>
<comment type="caution">
    <text evidence="2">The sequence shown here is derived from an EMBL/GenBank/DDBJ whole genome shotgun (WGS) entry which is preliminary data.</text>
</comment>
<protein>
    <submittedName>
        <fullName evidence="2">Uncharacterized protein</fullName>
    </submittedName>
</protein>
<feature type="transmembrane region" description="Helical" evidence="1">
    <location>
        <begin position="35"/>
        <end position="56"/>
    </location>
</feature>
<evidence type="ECO:0000313" key="2">
    <source>
        <dbReference type="EMBL" id="RCN29534.1"/>
    </source>
</evidence>
<keyword evidence="1" id="KW-1133">Transmembrane helix</keyword>
<keyword evidence="1" id="KW-0472">Membrane</keyword>
<keyword evidence="3" id="KW-1185">Reference proteome</keyword>
<accession>A0A368FBI7</accession>
<keyword evidence="1" id="KW-0812">Transmembrane</keyword>
<dbReference type="EMBL" id="JOJR01001898">
    <property type="protein sequence ID" value="RCN29534.1"/>
    <property type="molecule type" value="Genomic_DNA"/>
</dbReference>
<name>A0A368FBI7_ANCCA</name>
<dbReference type="AlphaFoldDB" id="A0A368FBI7"/>